<dbReference type="InterPro" id="IPR042448">
    <property type="entry name" value="CCNB1IP1"/>
</dbReference>
<keyword evidence="5" id="KW-0175">Coiled coil</keyword>
<proteinExistence type="predicted"/>
<dbReference type="GO" id="GO:0000795">
    <property type="term" value="C:synaptonemal complex"/>
    <property type="evidence" value="ECO:0007669"/>
    <property type="project" value="InterPro"/>
</dbReference>
<reference evidence="8" key="1">
    <citation type="submission" date="2022-07" db="EMBL/GenBank/DDBJ databases">
        <title>Genome Sequence of Xylaria arbuscula.</title>
        <authorList>
            <person name="Buettner E."/>
        </authorList>
    </citation>
    <scope>NUCLEOTIDE SEQUENCE</scope>
    <source>
        <strain evidence="8">VT107</strain>
    </source>
</reference>
<evidence type="ECO:0000256" key="5">
    <source>
        <dbReference type="SAM" id="Coils"/>
    </source>
</evidence>
<keyword evidence="9" id="KW-1185">Reference proteome</keyword>
<dbReference type="PANTHER" id="PTHR14305">
    <property type="entry name" value="E3 UBIQUITIN-PROTEIN LIGASE CCNB1IP1"/>
    <property type="match status" value="1"/>
</dbReference>
<dbReference type="GO" id="GO:0007131">
    <property type="term" value="P:reciprocal meiotic recombination"/>
    <property type="evidence" value="ECO:0007669"/>
    <property type="project" value="InterPro"/>
</dbReference>
<dbReference type="SUPFAM" id="SSF57850">
    <property type="entry name" value="RING/U-box"/>
    <property type="match status" value="1"/>
</dbReference>
<evidence type="ECO:0000256" key="4">
    <source>
        <dbReference type="PROSITE-ProRule" id="PRU00175"/>
    </source>
</evidence>
<comment type="caution">
    <text evidence="8">The sequence shown here is derived from an EMBL/GenBank/DDBJ whole genome shotgun (WGS) entry which is preliminary data.</text>
</comment>
<dbReference type="PROSITE" id="PS50089">
    <property type="entry name" value="ZF_RING_2"/>
    <property type="match status" value="1"/>
</dbReference>
<name>A0A9W8NHR8_9PEZI</name>
<organism evidence="8 9">
    <name type="scientific">Xylaria arbuscula</name>
    <dbReference type="NCBI Taxonomy" id="114810"/>
    <lineage>
        <taxon>Eukaryota</taxon>
        <taxon>Fungi</taxon>
        <taxon>Dikarya</taxon>
        <taxon>Ascomycota</taxon>
        <taxon>Pezizomycotina</taxon>
        <taxon>Sordariomycetes</taxon>
        <taxon>Xylariomycetidae</taxon>
        <taxon>Xylariales</taxon>
        <taxon>Xylariaceae</taxon>
        <taxon>Xylaria</taxon>
    </lineage>
</organism>
<dbReference type="VEuPathDB" id="FungiDB:F4678DRAFT_480521"/>
<evidence type="ECO:0000256" key="6">
    <source>
        <dbReference type="SAM" id="MobiDB-lite"/>
    </source>
</evidence>
<dbReference type="PROSITE" id="PS00518">
    <property type="entry name" value="ZF_RING_1"/>
    <property type="match status" value="1"/>
</dbReference>
<feature type="coiled-coil region" evidence="5">
    <location>
        <begin position="131"/>
        <end position="186"/>
    </location>
</feature>
<evidence type="ECO:0000313" key="8">
    <source>
        <dbReference type="EMBL" id="KAJ3577125.1"/>
    </source>
</evidence>
<dbReference type="Pfam" id="PF14634">
    <property type="entry name" value="zf-RING_5"/>
    <property type="match status" value="1"/>
</dbReference>
<sequence>MEHTLQCNVLKCRKELGDRALVTTCYHIFCGDCATRLGLASQRRDQPTTCPACGTLLTNPDDAVITNLKPSEDYKTSVLSGLSPNVIIDCASRALSFWAYQVTQEIIFQQHMSKTLTEKYSNLNVHLDKVVNEANAEIANCYNKVKSAEVDRDELRKKYEELLQTCKEKNKKLLQTQELYDKLKRKAMLGQVQDAAEDAVESSLQIPSLENGAESQEMPYFQPRDTFYGQSTSIHEKLPAIGAHGYSQPTIGSWPRTSGAQSDIPLTPSTHRQRVGDPTSLGLSTIPGLVMGTPRSPRNPMNSRMPLSNIPASRVQGGNLSLPSGRMSSGLKIGQGGDLSNSFIAAPSKLTTSQRPGVLSSTFQNNPAASQSHGLGTSYASFRYSIASSLAVMDRNEKLRQSIPTKRIPHRQSPAEALITPAVSTLRQTPEPHRSQTNDKRPLGKGSKSSNGQKLTDKPVIGWPQPLSEAPPFPTVGLSQAPGLAPPKIPNSPQIDARNLGLAREALCSHPIHVSTASSSPRNEKEQNRKYTIYENPDGRLVIRRAGRPTLFVSKAQSAALEEILSPESQPKVEEKKPVRTAKPATPSIHITQSSEENIRAKADVEHICENSAYKDLHKRSQRDNRVLRRQMKRLVPLAFLISDSEDIDVNDTAALLEKLEWIIEDSKMLVKVLPLASALCEDQRIDLTEDALRILPHVMRKVLTDARETQRARRAAGHYKRANQVLKSRLRTMEDELARWRFSGEEEYIYNPYSNTRA</sequence>
<dbReference type="InterPro" id="IPR001841">
    <property type="entry name" value="Znf_RING"/>
</dbReference>
<keyword evidence="1" id="KW-0479">Metal-binding</keyword>
<feature type="compositionally biased region" description="Basic and acidic residues" evidence="6">
    <location>
        <begin position="430"/>
        <end position="442"/>
    </location>
</feature>
<feature type="region of interest" description="Disordered" evidence="6">
    <location>
        <begin position="403"/>
        <end position="483"/>
    </location>
</feature>
<evidence type="ECO:0000259" key="7">
    <source>
        <dbReference type="PROSITE" id="PS50089"/>
    </source>
</evidence>
<dbReference type="InterPro" id="IPR013083">
    <property type="entry name" value="Znf_RING/FYVE/PHD"/>
</dbReference>
<dbReference type="InterPro" id="IPR017907">
    <property type="entry name" value="Znf_RING_CS"/>
</dbReference>
<dbReference type="Proteomes" id="UP001148614">
    <property type="component" value="Unassembled WGS sequence"/>
</dbReference>
<evidence type="ECO:0000256" key="3">
    <source>
        <dbReference type="ARBA" id="ARBA00022833"/>
    </source>
</evidence>
<feature type="region of interest" description="Disordered" evidence="6">
    <location>
        <begin position="268"/>
        <end position="314"/>
    </location>
</feature>
<evidence type="ECO:0000313" key="9">
    <source>
        <dbReference type="Proteomes" id="UP001148614"/>
    </source>
</evidence>
<evidence type="ECO:0000256" key="2">
    <source>
        <dbReference type="ARBA" id="ARBA00022771"/>
    </source>
</evidence>
<accession>A0A9W8NHR8</accession>
<dbReference type="GO" id="GO:0008270">
    <property type="term" value="F:zinc ion binding"/>
    <property type="evidence" value="ECO:0007669"/>
    <property type="project" value="UniProtKB-KW"/>
</dbReference>
<feature type="domain" description="RING-type" evidence="7">
    <location>
        <begin position="12"/>
        <end position="53"/>
    </location>
</feature>
<protein>
    <recommendedName>
        <fullName evidence="7">RING-type domain-containing protein</fullName>
    </recommendedName>
</protein>
<dbReference type="PANTHER" id="PTHR14305:SF0">
    <property type="entry name" value="E3 UBIQUITIN-PROTEIN LIGASE CCNB1IP1"/>
    <property type="match status" value="1"/>
</dbReference>
<dbReference type="EMBL" id="JANPWZ010000428">
    <property type="protein sequence ID" value="KAJ3577125.1"/>
    <property type="molecule type" value="Genomic_DNA"/>
</dbReference>
<keyword evidence="3" id="KW-0862">Zinc</keyword>
<dbReference type="GO" id="GO:0061630">
    <property type="term" value="F:ubiquitin protein ligase activity"/>
    <property type="evidence" value="ECO:0007669"/>
    <property type="project" value="InterPro"/>
</dbReference>
<keyword evidence="2 4" id="KW-0863">Zinc-finger</keyword>
<dbReference type="AlphaFoldDB" id="A0A9W8NHR8"/>
<dbReference type="Gene3D" id="3.30.40.10">
    <property type="entry name" value="Zinc/RING finger domain, C3HC4 (zinc finger)"/>
    <property type="match status" value="1"/>
</dbReference>
<evidence type="ECO:0000256" key="1">
    <source>
        <dbReference type="ARBA" id="ARBA00022723"/>
    </source>
</evidence>
<gene>
    <name evidence="8" type="ORF">NPX13_g3442</name>
</gene>